<feature type="coiled-coil region" evidence="2">
    <location>
        <begin position="158"/>
        <end position="238"/>
    </location>
</feature>
<dbReference type="RefSeq" id="WP_057953133.1">
    <property type="nucleotide sequence ID" value="NZ_CP013118.1"/>
</dbReference>
<keyword evidence="5" id="KW-1185">Reference proteome</keyword>
<dbReference type="InterPro" id="IPR016047">
    <property type="entry name" value="M23ase_b-sheet_dom"/>
</dbReference>
<keyword evidence="2" id="KW-0175">Coiled coil</keyword>
<organism evidence="4 5">
    <name type="scientific">Salinivirga cyanobacteriivorans</name>
    <dbReference type="NCBI Taxonomy" id="1307839"/>
    <lineage>
        <taxon>Bacteria</taxon>
        <taxon>Pseudomonadati</taxon>
        <taxon>Bacteroidota</taxon>
        <taxon>Bacteroidia</taxon>
        <taxon>Bacteroidales</taxon>
        <taxon>Salinivirgaceae</taxon>
        <taxon>Salinivirga</taxon>
    </lineage>
</organism>
<evidence type="ECO:0000259" key="3">
    <source>
        <dbReference type="Pfam" id="PF01551"/>
    </source>
</evidence>
<dbReference type="Gene3D" id="6.10.250.3150">
    <property type="match status" value="1"/>
</dbReference>
<dbReference type="PANTHER" id="PTHR21666:SF289">
    <property type="entry name" value="L-ALA--D-GLU ENDOPEPTIDASE"/>
    <property type="match status" value="1"/>
</dbReference>
<evidence type="ECO:0000256" key="1">
    <source>
        <dbReference type="ARBA" id="ARBA00022729"/>
    </source>
</evidence>
<dbReference type="CDD" id="cd12797">
    <property type="entry name" value="M23_peptidase"/>
    <property type="match status" value="1"/>
</dbReference>
<dbReference type="Pfam" id="PF01551">
    <property type="entry name" value="Peptidase_M23"/>
    <property type="match status" value="1"/>
</dbReference>
<accession>A0A0S2I008</accession>
<feature type="domain" description="M23ase beta-sheet core" evidence="3">
    <location>
        <begin position="297"/>
        <end position="389"/>
    </location>
</feature>
<dbReference type="STRING" id="1307839.L21SP5_02062"/>
<reference evidence="4 5" key="1">
    <citation type="submission" date="2015-11" db="EMBL/GenBank/DDBJ databases">
        <title>Description and complete genome sequence of a novel strain predominating in hypersaline microbial mats and representing a new family of the Bacteriodetes phylum.</title>
        <authorList>
            <person name="Spring S."/>
            <person name="Bunk B."/>
            <person name="Sproer C."/>
            <person name="Klenk H.-P."/>
        </authorList>
    </citation>
    <scope>NUCLEOTIDE SEQUENCE [LARGE SCALE GENOMIC DNA]</scope>
    <source>
        <strain evidence="4 5">L21-Spi-D4</strain>
    </source>
</reference>
<dbReference type="EMBL" id="CP013118">
    <property type="protein sequence ID" value="ALO15699.1"/>
    <property type="molecule type" value="Genomic_DNA"/>
</dbReference>
<sequence>MALKKIFSLIFIFCFSISLFSQNRDKLEEQRRSLIQEIKYTNQLLEKNKKRKNLTLNQLAIIKQKIDLREKLIYQLENDLNGIIQQILENQIMIESLREDLSQIKAEYAQLVYYAYKNRNSYDRLMFIFSSEDFNQAYRRLKYLRHYNQYRRKQAQSIKATQTVIQEKISELKSARNQKSTLLDQRQRETKILGEERSNQKSAVQKLSQREKKLKEELKKKQALAEQLNKQIQELIAEEIARRKRTNNFELTPEQQLIDDNFASNKSRLPWPIKRGVVTEKFGEHPHPVLAGIKVRNDGVDISTNPGEVVRSVFKGEVRKIFKIPGLNKTCIIRHGKYMTVYSNLDEIFVKVGEKVDSKQTIGIVHTNKEEGIGTFKFQVWREFSKLDPEKWLAGK</sequence>
<protein>
    <submittedName>
        <fullName evidence="4">Septal ring factor</fullName>
    </submittedName>
</protein>
<proteinExistence type="predicted"/>
<gene>
    <name evidence="4" type="primary">envC</name>
    <name evidence="4" type="ORF">L21SP5_02062</name>
</gene>
<dbReference type="Gene3D" id="2.70.70.10">
    <property type="entry name" value="Glucose Permease (Domain IIA)"/>
    <property type="match status" value="1"/>
</dbReference>
<dbReference type="KEGG" id="blq:L21SP5_02062"/>
<dbReference type="Proteomes" id="UP000064893">
    <property type="component" value="Chromosome"/>
</dbReference>
<evidence type="ECO:0000256" key="2">
    <source>
        <dbReference type="SAM" id="Coils"/>
    </source>
</evidence>
<dbReference type="InterPro" id="IPR011055">
    <property type="entry name" value="Dup_hybrid_motif"/>
</dbReference>
<dbReference type="InterPro" id="IPR050570">
    <property type="entry name" value="Cell_wall_metabolism_enzyme"/>
</dbReference>
<keyword evidence="1" id="KW-0732">Signal</keyword>
<evidence type="ECO:0000313" key="5">
    <source>
        <dbReference type="Proteomes" id="UP000064893"/>
    </source>
</evidence>
<evidence type="ECO:0000313" key="4">
    <source>
        <dbReference type="EMBL" id="ALO15699.1"/>
    </source>
</evidence>
<feature type="coiled-coil region" evidence="2">
    <location>
        <begin position="17"/>
        <end position="44"/>
    </location>
</feature>
<dbReference type="OrthoDB" id="9815884at2"/>
<name>A0A0S2I008_9BACT</name>
<dbReference type="PANTHER" id="PTHR21666">
    <property type="entry name" value="PEPTIDASE-RELATED"/>
    <property type="match status" value="1"/>
</dbReference>
<dbReference type="GO" id="GO:0004222">
    <property type="term" value="F:metalloendopeptidase activity"/>
    <property type="evidence" value="ECO:0007669"/>
    <property type="project" value="TreeGrafter"/>
</dbReference>
<dbReference type="AlphaFoldDB" id="A0A0S2I008"/>
<dbReference type="SUPFAM" id="SSF51261">
    <property type="entry name" value="Duplicated hybrid motif"/>
    <property type="match status" value="1"/>
</dbReference>